<gene>
    <name evidence="2" type="ORF">H010_17034</name>
</gene>
<organism evidence="2 3">
    <name type="scientific">Hydrogenophaga taeniospiralis CCUG 15921</name>
    <dbReference type="NCBI Taxonomy" id="1281780"/>
    <lineage>
        <taxon>Bacteria</taxon>
        <taxon>Pseudomonadati</taxon>
        <taxon>Pseudomonadota</taxon>
        <taxon>Betaproteobacteria</taxon>
        <taxon>Burkholderiales</taxon>
        <taxon>Comamonadaceae</taxon>
        <taxon>Hydrogenophaga</taxon>
    </lineage>
</organism>
<protein>
    <submittedName>
        <fullName evidence="2">Uncharacterized protein</fullName>
    </submittedName>
</protein>
<evidence type="ECO:0000256" key="1">
    <source>
        <dbReference type="SAM" id="Phobius"/>
    </source>
</evidence>
<dbReference type="Proteomes" id="UP001152876">
    <property type="component" value="Unassembled WGS sequence"/>
</dbReference>
<dbReference type="EMBL" id="AOGK01000015">
    <property type="protein sequence ID" value="MDG5976969.1"/>
    <property type="molecule type" value="Genomic_DNA"/>
</dbReference>
<proteinExistence type="predicted"/>
<accession>A0A9X4SB10</accession>
<evidence type="ECO:0000313" key="2">
    <source>
        <dbReference type="EMBL" id="MDG5976969.1"/>
    </source>
</evidence>
<reference evidence="2" key="1">
    <citation type="submission" date="2013-01" db="EMBL/GenBank/DDBJ databases">
        <title>Genome draft of Hydrogenophaga taeniospiralis 2K1.</title>
        <authorList>
            <person name="Gomila M."/>
            <person name="Lalucat J."/>
        </authorList>
    </citation>
    <scope>NUCLEOTIDE SEQUENCE</scope>
    <source>
        <strain evidence="2">CCUG 15921</strain>
    </source>
</reference>
<keyword evidence="1" id="KW-0472">Membrane</keyword>
<dbReference type="RefSeq" id="WP_245638138.1">
    <property type="nucleotide sequence ID" value="NZ_AOGK01000015.1"/>
</dbReference>
<feature type="transmembrane region" description="Helical" evidence="1">
    <location>
        <begin position="25"/>
        <end position="47"/>
    </location>
</feature>
<keyword evidence="1" id="KW-0812">Transmembrane</keyword>
<sequence length="92" mass="9128">MTIHTATPPHPDHAARQRVPYARRLRLVAALGLSSLLLGGCAVVAVVDVAASAVVGVAGLAVDAAVGTARIGGKIIGAGADAALDPDEPEEE</sequence>
<comment type="caution">
    <text evidence="2">The sequence shown here is derived from an EMBL/GenBank/DDBJ whole genome shotgun (WGS) entry which is preliminary data.</text>
</comment>
<keyword evidence="3" id="KW-1185">Reference proteome</keyword>
<dbReference type="AlphaFoldDB" id="A0A9X4SB10"/>
<keyword evidence="1" id="KW-1133">Transmembrane helix</keyword>
<evidence type="ECO:0000313" key="3">
    <source>
        <dbReference type="Proteomes" id="UP001152876"/>
    </source>
</evidence>
<name>A0A9X4SB10_9BURK</name>